<keyword evidence="1" id="KW-0472">Membrane</keyword>
<feature type="transmembrane region" description="Helical" evidence="1">
    <location>
        <begin position="141"/>
        <end position="160"/>
    </location>
</feature>
<gene>
    <name evidence="2" type="ORF">JWR99_03900</name>
</gene>
<evidence type="ECO:0000313" key="2">
    <source>
        <dbReference type="EMBL" id="MBN2975171.1"/>
    </source>
</evidence>
<reference evidence="2 3" key="2">
    <citation type="journal article" date="2023" name="Plant Pathol.">
        <title>Dismantling and reorganizing Pseudomonas marginalis sensu#lato.</title>
        <authorList>
            <person name="Sawada H."/>
            <person name="Fujikawa T."/>
            <person name="Satou M."/>
        </authorList>
    </citation>
    <scope>NUCLEOTIDE SEQUENCE [LARGE SCALE GENOMIC DNA]</scope>
    <source>
        <strain evidence="2 3">MAFF 301381</strain>
    </source>
</reference>
<evidence type="ECO:0000313" key="3">
    <source>
        <dbReference type="Proteomes" id="UP001154860"/>
    </source>
</evidence>
<keyword evidence="1" id="KW-1133">Transmembrane helix</keyword>
<protein>
    <submittedName>
        <fullName evidence="2">Uncharacterized protein</fullName>
    </submittedName>
</protein>
<name>A0A9X1C312_9PSED</name>
<feature type="transmembrane region" description="Helical" evidence="1">
    <location>
        <begin position="191"/>
        <end position="208"/>
    </location>
</feature>
<evidence type="ECO:0000256" key="1">
    <source>
        <dbReference type="SAM" id="Phobius"/>
    </source>
</evidence>
<feature type="transmembrane region" description="Helical" evidence="1">
    <location>
        <begin position="220"/>
        <end position="241"/>
    </location>
</feature>
<dbReference type="RefSeq" id="WP_205489916.1">
    <property type="nucleotide sequence ID" value="NZ_JAFHKI010000051.1"/>
</dbReference>
<sequence length="654" mass="72142">MLLIGSKKHGFALSSKCFIFIYAVLVFFRFWLTGDRDIVATNSPYDEYWYIESASRYIWGGGYTHMAFAQIPTYSIWLLSLNFIGIPARLGIDALWICSSLYLALAITRFTRWRVAGLLVFLLLGFHPYAIMVFDRGLAETLLGALTVLTLAAGIEVWNLRSAENCLAKRLSYILFVAGFAFAYLTRKEGIVLLAPLIVVLFFSFFQKDVWWHGRYWQKLGAKLIIAPLLATIFLGGVISVCNYSRLHMLVLNELSAPGYQSAVKALNSIDVGRTPKHATVTAAARSLAYEVSPTFRELAPFFEGPIGKEIAAHPIAGSDGEIGNGWFYWALRDAGATAGWFTSAKKADKKFSQIALDINNGFEQGKLIKRPYVLSSFIDPDMGKWVGDVPDSTWKTFLLLILPRYQFEPPNETATPIQFEKYVSIDGRRKVPQERGISGWVAAPLGSLLALAGDETPNNWKSIGPQRRADISAEAYPFQLSVGANTVPKYIYLKGLNGEISKADISKVRAGDSISLQGKVNSVIGVDEVSSLSSSRLDKVFASAKAAGSNNYFLYQMYSFIGYLLSVAIVVGFILSVFANHKDISFLILIVMAGLAARCLTLGILDASSWPGTQVRYVFPALPFFVTAGVIGFYATVRSIQTIARRTCAPQSL</sequence>
<feature type="transmembrane region" description="Helical" evidence="1">
    <location>
        <begin position="12"/>
        <end position="32"/>
    </location>
</feature>
<proteinExistence type="predicted"/>
<organism evidence="2 3">
    <name type="scientific">Pseudomonas lactucae</name>
    <dbReference type="NCBI Taxonomy" id="2813360"/>
    <lineage>
        <taxon>Bacteria</taxon>
        <taxon>Pseudomonadati</taxon>
        <taxon>Pseudomonadota</taxon>
        <taxon>Gammaproteobacteria</taxon>
        <taxon>Pseudomonadales</taxon>
        <taxon>Pseudomonadaceae</taxon>
        <taxon>Pseudomonas</taxon>
    </lineage>
</organism>
<reference evidence="2 3" key="1">
    <citation type="journal article" date="2021" name="Int. J. Syst. Evol. Microbiol.">
        <title>Pseudomonas lactucae sp. nov., a pathogen causing bacterial rot of lettuce in Japan.</title>
        <authorList>
            <person name="Sawada H."/>
            <person name="Fujikawa T."/>
            <person name="Satou M."/>
        </authorList>
    </citation>
    <scope>NUCLEOTIDE SEQUENCE [LARGE SCALE GENOMIC DNA]</scope>
    <source>
        <strain evidence="2 3">MAFF 301381</strain>
    </source>
</reference>
<dbReference type="Proteomes" id="UP001154860">
    <property type="component" value="Unassembled WGS sequence"/>
</dbReference>
<feature type="transmembrane region" description="Helical" evidence="1">
    <location>
        <begin position="618"/>
        <end position="638"/>
    </location>
</feature>
<feature type="transmembrane region" description="Helical" evidence="1">
    <location>
        <begin position="561"/>
        <end position="580"/>
    </location>
</feature>
<comment type="caution">
    <text evidence="2">The sequence shown here is derived from an EMBL/GenBank/DDBJ whole genome shotgun (WGS) entry which is preliminary data.</text>
</comment>
<keyword evidence="1" id="KW-0812">Transmembrane</keyword>
<dbReference type="AlphaFoldDB" id="A0A9X1C312"/>
<feature type="transmembrane region" description="Helical" evidence="1">
    <location>
        <begin position="587"/>
        <end position="606"/>
    </location>
</feature>
<feature type="transmembrane region" description="Helical" evidence="1">
    <location>
        <begin position="115"/>
        <end position="135"/>
    </location>
</feature>
<accession>A0A9X1C312</accession>
<feature type="transmembrane region" description="Helical" evidence="1">
    <location>
        <begin position="167"/>
        <end position="185"/>
    </location>
</feature>
<keyword evidence="3" id="KW-1185">Reference proteome</keyword>
<dbReference type="EMBL" id="JAFHKJ010000014">
    <property type="protein sequence ID" value="MBN2975171.1"/>
    <property type="molecule type" value="Genomic_DNA"/>
</dbReference>
<feature type="transmembrane region" description="Helical" evidence="1">
    <location>
        <begin position="76"/>
        <end position="103"/>
    </location>
</feature>